<dbReference type="EMBL" id="HBIE01010819">
    <property type="protein sequence ID" value="CAE0308389.1"/>
    <property type="molecule type" value="Transcribed_RNA"/>
</dbReference>
<proteinExistence type="predicted"/>
<name>A0A7S3HXW3_9SPIT</name>
<organism evidence="1">
    <name type="scientific">Favella ehrenbergii</name>
    <dbReference type="NCBI Taxonomy" id="182087"/>
    <lineage>
        <taxon>Eukaryota</taxon>
        <taxon>Sar</taxon>
        <taxon>Alveolata</taxon>
        <taxon>Ciliophora</taxon>
        <taxon>Intramacronucleata</taxon>
        <taxon>Spirotrichea</taxon>
        <taxon>Choreotrichia</taxon>
        <taxon>Tintinnida</taxon>
        <taxon>Xystonellidae</taxon>
        <taxon>Favella</taxon>
    </lineage>
</organism>
<sequence>MRTFYYPDQHHHHLNQEPHVLAKRIIKVCGDRLRHIDPNRWDGVPVTFKTHWNDENDAMDIKTCVLIHDAVENEFNIEIDDRKHLLQSVQDVFHYVMSMHAAV</sequence>
<reference evidence="1" key="1">
    <citation type="submission" date="2021-01" db="EMBL/GenBank/DDBJ databases">
        <authorList>
            <person name="Corre E."/>
            <person name="Pelletier E."/>
            <person name="Niang G."/>
            <person name="Scheremetjew M."/>
            <person name="Finn R."/>
            <person name="Kale V."/>
            <person name="Holt S."/>
            <person name="Cochrane G."/>
            <person name="Meng A."/>
            <person name="Brown T."/>
            <person name="Cohen L."/>
        </authorList>
    </citation>
    <scope>NUCLEOTIDE SEQUENCE</scope>
    <source>
        <strain evidence="1">Fehren 1</strain>
    </source>
</reference>
<dbReference type="AlphaFoldDB" id="A0A7S3HXW3"/>
<protein>
    <recommendedName>
        <fullName evidence="2">Acyl carrier protein</fullName>
    </recommendedName>
</protein>
<evidence type="ECO:0008006" key="2">
    <source>
        <dbReference type="Google" id="ProtNLM"/>
    </source>
</evidence>
<accession>A0A7S3HXW3</accession>
<gene>
    <name evidence="1" type="ORF">FEHR0123_LOCUS3298</name>
</gene>
<evidence type="ECO:0000313" key="1">
    <source>
        <dbReference type="EMBL" id="CAE0308389.1"/>
    </source>
</evidence>